<comment type="caution">
    <text evidence="6">The sequence shown here is derived from an EMBL/GenBank/DDBJ whole genome shotgun (WGS) entry which is preliminary data.</text>
</comment>
<name>A0ABP4SUL0_9ACTN</name>
<evidence type="ECO:0000256" key="2">
    <source>
        <dbReference type="ARBA" id="ARBA00022723"/>
    </source>
</evidence>
<dbReference type="SUPFAM" id="SSF88723">
    <property type="entry name" value="PIN domain-like"/>
    <property type="match status" value="1"/>
</dbReference>
<dbReference type="InterPro" id="IPR029060">
    <property type="entry name" value="PIN-like_dom_sf"/>
</dbReference>
<keyword evidence="4" id="KW-0460">Magnesium</keyword>
<accession>A0ABP4SUL0</accession>
<dbReference type="Gene3D" id="3.40.50.1010">
    <property type="entry name" value="5'-nuclease"/>
    <property type="match status" value="1"/>
</dbReference>
<dbReference type="CDD" id="cd09873">
    <property type="entry name" value="PIN_Pae0151-like"/>
    <property type="match status" value="1"/>
</dbReference>
<evidence type="ECO:0000259" key="5">
    <source>
        <dbReference type="Pfam" id="PF01850"/>
    </source>
</evidence>
<organism evidence="6 7">
    <name type="scientific">Glycomyces endophyticus</name>
    <dbReference type="NCBI Taxonomy" id="480996"/>
    <lineage>
        <taxon>Bacteria</taxon>
        <taxon>Bacillati</taxon>
        <taxon>Actinomycetota</taxon>
        <taxon>Actinomycetes</taxon>
        <taxon>Glycomycetales</taxon>
        <taxon>Glycomycetaceae</taxon>
        <taxon>Glycomyces</taxon>
    </lineage>
</organism>
<gene>
    <name evidence="6" type="ORF">GCM10009830_22570</name>
</gene>
<evidence type="ECO:0000256" key="3">
    <source>
        <dbReference type="ARBA" id="ARBA00022801"/>
    </source>
</evidence>
<dbReference type="InterPro" id="IPR044153">
    <property type="entry name" value="PIN_Pae0151-like"/>
</dbReference>
<dbReference type="Proteomes" id="UP001499851">
    <property type="component" value="Unassembled WGS sequence"/>
</dbReference>
<dbReference type="EMBL" id="BAAAQF010000006">
    <property type="protein sequence ID" value="GAA1675417.1"/>
    <property type="molecule type" value="Genomic_DNA"/>
</dbReference>
<keyword evidence="2" id="KW-0479">Metal-binding</keyword>
<protein>
    <recommendedName>
        <fullName evidence="5">PIN domain-containing protein</fullName>
    </recommendedName>
</protein>
<dbReference type="Pfam" id="PF01850">
    <property type="entry name" value="PIN"/>
    <property type="match status" value="1"/>
</dbReference>
<evidence type="ECO:0000313" key="7">
    <source>
        <dbReference type="Proteomes" id="UP001499851"/>
    </source>
</evidence>
<keyword evidence="7" id="KW-1185">Reference proteome</keyword>
<dbReference type="InterPro" id="IPR002716">
    <property type="entry name" value="PIN_dom"/>
</dbReference>
<sequence>MAIGAFLDLGIELVEPDQTALDRAWQLRQNLSFYDALYVALAEQTSTPLLTTDARIAASGTARCEILVAALDD</sequence>
<keyword evidence="3" id="KW-0378">Hydrolase</keyword>
<evidence type="ECO:0000256" key="4">
    <source>
        <dbReference type="ARBA" id="ARBA00022842"/>
    </source>
</evidence>
<evidence type="ECO:0000256" key="1">
    <source>
        <dbReference type="ARBA" id="ARBA00022722"/>
    </source>
</evidence>
<evidence type="ECO:0000313" key="6">
    <source>
        <dbReference type="EMBL" id="GAA1675417.1"/>
    </source>
</evidence>
<feature type="domain" description="PIN" evidence="5">
    <location>
        <begin position="9"/>
        <end position="57"/>
    </location>
</feature>
<proteinExistence type="predicted"/>
<reference evidence="7" key="1">
    <citation type="journal article" date="2019" name="Int. J. Syst. Evol. Microbiol.">
        <title>The Global Catalogue of Microorganisms (GCM) 10K type strain sequencing project: providing services to taxonomists for standard genome sequencing and annotation.</title>
        <authorList>
            <consortium name="The Broad Institute Genomics Platform"/>
            <consortium name="The Broad Institute Genome Sequencing Center for Infectious Disease"/>
            <person name="Wu L."/>
            <person name="Ma J."/>
        </authorList>
    </citation>
    <scope>NUCLEOTIDE SEQUENCE [LARGE SCALE GENOMIC DNA]</scope>
    <source>
        <strain evidence="7">JCM 16001</strain>
    </source>
</reference>
<keyword evidence="1" id="KW-0540">Nuclease</keyword>